<proteinExistence type="predicted"/>
<dbReference type="OMA" id="GEFELMF"/>
<dbReference type="Gene3D" id="3.30.70.270">
    <property type="match status" value="1"/>
</dbReference>
<protein>
    <submittedName>
        <fullName evidence="2">Retrovirus-related Pol polyprotein from transposon 412 family</fullName>
        <ecNumber evidence="2">1.4.3.1</ecNumber>
    </submittedName>
</protein>
<accession>A0A151TB17</accession>
<organism evidence="2 3">
    <name type="scientific">Cajanus cajan</name>
    <name type="common">Pigeon pea</name>
    <name type="synonym">Cajanus indicus</name>
    <dbReference type="NCBI Taxonomy" id="3821"/>
    <lineage>
        <taxon>Eukaryota</taxon>
        <taxon>Viridiplantae</taxon>
        <taxon>Streptophyta</taxon>
        <taxon>Embryophyta</taxon>
        <taxon>Tracheophyta</taxon>
        <taxon>Spermatophyta</taxon>
        <taxon>Magnoliopsida</taxon>
        <taxon>eudicotyledons</taxon>
        <taxon>Gunneridae</taxon>
        <taxon>Pentapetalae</taxon>
        <taxon>rosids</taxon>
        <taxon>fabids</taxon>
        <taxon>Fabales</taxon>
        <taxon>Fabaceae</taxon>
        <taxon>Papilionoideae</taxon>
        <taxon>50 kb inversion clade</taxon>
        <taxon>NPAAA clade</taxon>
        <taxon>indigoferoid/millettioid clade</taxon>
        <taxon>Phaseoleae</taxon>
        <taxon>Cajanus</taxon>
    </lineage>
</organism>
<dbReference type="SUPFAM" id="SSF56672">
    <property type="entry name" value="DNA/RNA polymerases"/>
    <property type="match status" value="1"/>
</dbReference>
<reference evidence="2 3" key="1">
    <citation type="journal article" date="2012" name="Nat. Biotechnol.">
        <title>Draft genome sequence of pigeonpea (Cajanus cajan), an orphan legume crop of resource-poor farmers.</title>
        <authorList>
            <person name="Varshney R.K."/>
            <person name="Chen W."/>
            <person name="Li Y."/>
            <person name="Bharti A.K."/>
            <person name="Saxena R.K."/>
            <person name="Schlueter J.A."/>
            <person name="Donoghue M.T."/>
            <person name="Azam S."/>
            <person name="Fan G."/>
            <person name="Whaley A.M."/>
            <person name="Farmer A.D."/>
            <person name="Sheridan J."/>
            <person name="Iwata A."/>
            <person name="Tuteja R."/>
            <person name="Penmetsa R.V."/>
            <person name="Wu W."/>
            <person name="Upadhyaya H.D."/>
            <person name="Yang S.P."/>
            <person name="Shah T."/>
            <person name="Saxena K.B."/>
            <person name="Michael T."/>
            <person name="McCombie W.R."/>
            <person name="Yang B."/>
            <person name="Zhang G."/>
            <person name="Yang H."/>
            <person name="Wang J."/>
            <person name="Spillane C."/>
            <person name="Cook D.R."/>
            <person name="May G.D."/>
            <person name="Xu X."/>
            <person name="Jackson S.A."/>
        </authorList>
    </citation>
    <scope>NUCLEOTIDE SEQUENCE [LARGE SCALE GENOMIC DNA]</scope>
    <source>
        <strain evidence="3">cv. Asha</strain>
    </source>
</reference>
<gene>
    <name evidence="2" type="ORF">KK1_018829</name>
</gene>
<dbReference type="Proteomes" id="UP000075243">
    <property type="component" value="Chromosome 7"/>
</dbReference>
<sequence>MATRVLRAGYYWPALKSDCQDYVQKCSRFIPRLSDKAGPIFTLLRKPKNFEWTDQCEEAFKSFKTFLTTPPILQRPDHKTDLLLYLAIAENAISAVIVQEHQKVQTPIYFISRVLQDTEKRYQMIEKLALALVTVAWRLRPYFQSHQVVVKTDYLIKQILRKLELAGRMIAWSVELSEFGI</sequence>
<dbReference type="PANTHER" id="PTHR48475">
    <property type="entry name" value="RIBONUCLEASE H"/>
    <property type="match status" value="1"/>
</dbReference>
<evidence type="ECO:0000313" key="3">
    <source>
        <dbReference type="Proteomes" id="UP000075243"/>
    </source>
</evidence>
<keyword evidence="3" id="KW-1185">Reference proteome</keyword>
<dbReference type="InterPro" id="IPR041577">
    <property type="entry name" value="RT_RNaseH_2"/>
</dbReference>
<dbReference type="PANTHER" id="PTHR48475:SF2">
    <property type="entry name" value="RIBONUCLEASE H"/>
    <property type="match status" value="1"/>
</dbReference>
<dbReference type="GO" id="GO:0008445">
    <property type="term" value="F:D-aspartate oxidase activity"/>
    <property type="evidence" value="ECO:0007669"/>
    <property type="project" value="UniProtKB-EC"/>
</dbReference>
<feature type="domain" description="Reverse transcriptase/retrotransposon-derived protein RNase H-like" evidence="1">
    <location>
        <begin position="52"/>
        <end position="150"/>
    </location>
</feature>
<keyword evidence="2" id="KW-0560">Oxidoreductase</keyword>
<dbReference type="InterPro" id="IPR043502">
    <property type="entry name" value="DNA/RNA_pol_sf"/>
</dbReference>
<dbReference type="Pfam" id="PF17919">
    <property type="entry name" value="RT_RNaseH_2"/>
    <property type="match status" value="1"/>
</dbReference>
<dbReference type="AlphaFoldDB" id="A0A151TB17"/>
<dbReference type="EC" id="1.4.3.1" evidence="2"/>
<dbReference type="InterPro" id="IPR043128">
    <property type="entry name" value="Rev_trsase/Diguanyl_cyclase"/>
</dbReference>
<dbReference type="Gramene" id="C.cajan_18294.t">
    <property type="protein sequence ID" value="C.cajan_18294.t.cds1"/>
    <property type="gene ID" value="C.cajan_18294"/>
</dbReference>
<dbReference type="EMBL" id="CM003609">
    <property type="protein sequence ID" value="KYP64237.1"/>
    <property type="molecule type" value="Genomic_DNA"/>
</dbReference>
<evidence type="ECO:0000313" key="2">
    <source>
        <dbReference type="EMBL" id="KYP64237.1"/>
    </source>
</evidence>
<evidence type="ECO:0000259" key="1">
    <source>
        <dbReference type="Pfam" id="PF17919"/>
    </source>
</evidence>
<name>A0A151TB17_CAJCA</name>